<dbReference type="SUPFAM" id="SSF53474">
    <property type="entry name" value="alpha/beta-Hydrolases"/>
    <property type="match status" value="1"/>
</dbReference>
<dbReference type="PANTHER" id="PTHR46438">
    <property type="entry name" value="ALPHA/BETA-HYDROLASES SUPERFAMILY PROTEIN"/>
    <property type="match status" value="1"/>
</dbReference>
<feature type="signal peptide" evidence="1">
    <location>
        <begin position="1"/>
        <end position="28"/>
    </location>
</feature>
<dbReference type="PANTHER" id="PTHR46438:SF12">
    <property type="entry name" value="ALPHA_BETA-HYDROLASES SUPERFAMILY PROTEIN"/>
    <property type="match status" value="1"/>
</dbReference>
<feature type="domain" description="AB hydrolase-1" evidence="2">
    <location>
        <begin position="83"/>
        <end position="414"/>
    </location>
</feature>
<sequence>MRPTAGTTASALVVAMAAVAGLAPGTSALQAAPTTATKTPSGYVPPVPPPISPATNLPNELYSWKEGQQIRYQRAGPKDGRPVLLVHGLFVNSDHWRKTLSGLAEEGFNAYAIDLWGYGYSSKPPLDSPEARAVNGEQRFENGSGESVKRGVALGTAGGKRTRIRDVELGHPIGSPYNFYTWSDLLRDFSRDVIRGGETSQRSPFGLPLFGGGAKDQQQQQPISLVSNSIGTISALQAVIDEPDLFNGVCVVTPNFRELHSAEIPFPGVSMPVVRAIQATLREKGQGLFDALATPGTVKEILKEPYKVRSAIDDTLVDVLLDPLLLEGASKVVFDTLSYSAGPLPEQQLDEIGAMEEGGAGGKKKTVWVTYGREDPWTPPARVDALASKACVEKVVPLDGIGHCPHDEAPELVNPFILDFLERVRE</sequence>
<proteinExistence type="predicted"/>
<evidence type="ECO:0000256" key="1">
    <source>
        <dbReference type="SAM" id="SignalP"/>
    </source>
</evidence>
<feature type="chain" id="PRO_5019448402" description="AB hydrolase-1 domain-containing protein" evidence="1">
    <location>
        <begin position="29"/>
        <end position="426"/>
    </location>
</feature>
<protein>
    <recommendedName>
        <fullName evidence="2">AB hydrolase-1 domain-containing protein</fullName>
    </recommendedName>
</protein>
<evidence type="ECO:0000313" key="4">
    <source>
        <dbReference type="Proteomes" id="UP000291116"/>
    </source>
</evidence>
<evidence type="ECO:0000313" key="3">
    <source>
        <dbReference type="EMBL" id="VEU43255.1"/>
    </source>
</evidence>
<dbReference type="Proteomes" id="UP000291116">
    <property type="component" value="Unassembled WGS sequence"/>
</dbReference>
<keyword evidence="4" id="KW-1185">Reference proteome</keyword>
<dbReference type="OrthoDB" id="408373at2759"/>
<dbReference type="EMBL" id="CAACVS010000531">
    <property type="protein sequence ID" value="VEU43255.1"/>
    <property type="molecule type" value="Genomic_DNA"/>
</dbReference>
<dbReference type="Gene3D" id="3.40.50.1820">
    <property type="entry name" value="alpha/beta hydrolase"/>
    <property type="match status" value="1"/>
</dbReference>
<organism evidence="3 4">
    <name type="scientific">Pseudo-nitzschia multistriata</name>
    <dbReference type="NCBI Taxonomy" id="183589"/>
    <lineage>
        <taxon>Eukaryota</taxon>
        <taxon>Sar</taxon>
        <taxon>Stramenopiles</taxon>
        <taxon>Ochrophyta</taxon>
        <taxon>Bacillariophyta</taxon>
        <taxon>Bacillariophyceae</taxon>
        <taxon>Bacillariophycidae</taxon>
        <taxon>Bacillariales</taxon>
        <taxon>Bacillariaceae</taxon>
        <taxon>Pseudo-nitzschia</taxon>
    </lineage>
</organism>
<gene>
    <name evidence="3" type="ORF">PSNMU_V1.4_AUG-EV-PASAV3_0103050</name>
</gene>
<reference evidence="3 4" key="1">
    <citation type="submission" date="2019-01" db="EMBL/GenBank/DDBJ databases">
        <authorList>
            <person name="Ferrante I. M."/>
        </authorList>
    </citation>
    <scope>NUCLEOTIDE SEQUENCE [LARGE SCALE GENOMIC DNA]</scope>
    <source>
        <strain evidence="3 4">B856</strain>
    </source>
</reference>
<dbReference type="AlphaFoldDB" id="A0A448ZMJ6"/>
<dbReference type="InterPro" id="IPR000073">
    <property type="entry name" value="AB_hydrolase_1"/>
</dbReference>
<dbReference type="Pfam" id="PF12697">
    <property type="entry name" value="Abhydrolase_6"/>
    <property type="match status" value="1"/>
</dbReference>
<accession>A0A448ZMJ6</accession>
<dbReference type="InterPro" id="IPR029058">
    <property type="entry name" value="AB_hydrolase_fold"/>
</dbReference>
<keyword evidence="1" id="KW-0732">Signal</keyword>
<evidence type="ECO:0000259" key="2">
    <source>
        <dbReference type="Pfam" id="PF12697"/>
    </source>
</evidence>
<name>A0A448ZMJ6_9STRA</name>